<sequence length="85" mass="9717">MANTQASVLVNKVKPHKDSWKVHVKLLYSWTQNTSYGGETLECGLADQTILSQQGYGLYFQKLARLKSFSVFRHIAIYCRTTSFL</sequence>
<dbReference type="EMBL" id="HG994365">
    <property type="protein sequence ID" value="CAF2072652.1"/>
    <property type="molecule type" value="Genomic_DNA"/>
</dbReference>
<protein>
    <submittedName>
        <fullName evidence="1">(rape) hypothetical protein</fullName>
    </submittedName>
</protein>
<proteinExistence type="predicted"/>
<organism evidence="1">
    <name type="scientific">Brassica napus</name>
    <name type="common">Rape</name>
    <dbReference type="NCBI Taxonomy" id="3708"/>
    <lineage>
        <taxon>Eukaryota</taxon>
        <taxon>Viridiplantae</taxon>
        <taxon>Streptophyta</taxon>
        <taxon>Embryophyta</taxon>
        <taxon>Tracheophyta</taxon>
        <taxon>Spermatophyta</taxon>
        <taxon>Magnoliopsida</taxon>
        <taxon>eudicotyledons</taxon>
        <taxon>Gunneridae</taxon>
        <taxon>Pentapetalae</taxon>
        <taxon>rosids</taxon>
        <taxon>malvids</taxon>
        <taxon>Brassicales</taxon>
        <taxon>Brassicaceae</taxon>
        <taxon>Brassiceae</taxon>
        <taxon>Brassica</taxon>
    </lineage>
</organism>
<reference evidence="1" key="1">
    <citation type="submission" date="2021-01" db="EMBL/GenBank/DDBJ databases">
        <authorList>
            <consortium name="Genoscope - CEA"/>
            <person name="William W."/>
        </authorList>
    </citation>
    <scope>NUCLEOTIDE SEQUENCE</scope>
</reference>
<dbReference type="AlphaFoldDB" id="A0A816RDW6"/>
<accession>A0A816RDW6</accession>
<evidence type="ECO:0000313" key="1">
    <source>
        <dbReference type="EMBL" id="CAF2072652.1"/>
    </source>
</evidence>
<gene>
    <name evidence="1" type="ORF">DARMORV10_C01P25140.1</name>
</gene>
<name>A0A816RDW6_BRANA</name>
<dbReference type="Proteomes" id="UP001295469">
    <property type="component" value="Chromosome C01"/>
</dbReference>